<protein>
    <submittedName>
        <fullName evidence="8">Uncharacterized protein</fullName>
    </submittedName>
</protein>
<evidence type="ECO:0000256" key="6">
    <source>
        <dbReference type="ARBA" id="ARBA00024695"/>
    </source>
</evidence>
<dbReference type="Pfam" id="PF04147">
    <property type="entry name" value="Nop14"/>
    <property type="match status" value="1"/>
</dbReference>
<keyword evidence="9" id="KW-1185">Reference proteome</keyword>
<evidence type="ECO:0000256" key="4">
    <source>
        <dbReference type="ARBA" id="ARBA00022552"/>
    </source>
</evidence>
<name>A0ABD1MR30_9FABA</name>
<sequence length="145" mass="15921">MVKSSKHSDSDPQKNKKKKAKNKKTSPEGVAMKVKANAASTSSNPFKSISSRRKFEVLGQKLKGDSRCMGLACSLAVQKRNETLLQEYRQSTKSSLFIDANHKKSMNHLFDGEEDDFEGIDSLGRDDFEDDGAAAAEADGMLVMS</sequence>
<feature type="compositionally biased region" description="Basic residues" evidence="7">
    <location>
        <begin position="15"/>
        <end position="24"/>
    </location>
</feature>
<dbReference type="GO" id="GO:0005730">
    <property type="term" value="C:nucleolus"/>
    <property type="evidence" value="ECO:0007669"/>
    <property type="project" value="UniProtKB-SubCell"/>
</dbReference>
<keyword evidence="4" id="KW-0698">rRNA processing</keyword>
<comment type="similarity">
    <text evidence="2">Belongs to the NOP14 family.</text>
</comment>
<comment type="subcellular location">
    <subcellularLocation>
        <location evidence="1">Nucleus</location>
        <location evidence="1">Nucleolus</location>
    </subcellularLocation>
</comment>
<evidence type="ECO:0000256" key="7">
    <source>
        <dbReference type="SAM" id="MobiDB-lite"/>
    </source>
</evidence>
<evidence type="ECO:0000256" key="5">
    <source>
        <dbReference type="ARBA" id="ARBA00023242"/>
    </source>
</evidence>
<evidence type="ECO:0000256" key="2">
    <source>
        <dbReference type="ARBA" id="ARBA00007466"/>
    </source>
</evidence>
<accession>A0ABD1MR30</accession>
<keyword evidence="3" id="KW-0690">Ribosome biogenesis</keyword>
<keyword evidence="5" id="KW-0539">Nucleus</keyword>
<gene>
    <name evidence="8" type="ORF">Fmac_012710</name>
</gene>
<evidence type="ECO:0000256" key="1">
    <source>
        <dbReference type="ARBA" id="ARBA00004604"/>
    </source>
</evidence>
<dbReference type="AlphaFoldDB" id="A0ABD1MR30"/>
<reference evidence="8 9" key="1">
    <citation type="submission" date="2024-08" db="EMBL/GenBank/DDBJ databases">
        <title>Insights into the chromosomal genome structure of Flemingia macrophylla.</title>
        <authorList>
            <person name="Ding Y."/>
            <person name="Zhao Y."/>
            <person name="Bi W."/>
            <person name="Wu M."/>
            <person name="Zhao G."/>
            <person name="Gong Y."/>
            <person name="Li W."/>
            <person name="Zhang P."/>
        </authorList>
    </citation>
    <scope>NUCLEOTIDE SEQUENCE [LARGE SCALE GENOMIC DNA]</scope>
    <source>
        <strain evidence="8">DYQJB</strain>
        <tissue evidence="8">Leaf</tissue>
    </source>
</reference>
<evidence type="ECO:0000313" key="9">
    <source>
        <dbReference type="Proteomes" id="UP001603857"/>
    </source>
</evidence>
<dbReference type="GO" id="GO:0006364">
    <property type="term" value="P:rRNA processing"/>
    <property type="evidence" value="ECO:0007669"/>
    <property type="project" value="UniProtKB-KW"/>
</dbReference>
<evidence type="ECO:0000313" key="8">
    <source>
        <dbReference type="EMBL" id="KAL2338264.1"/>
    </source>
</evidence>
<dbReference type="Proteomes" id="UP001603857">
    <property type="component" value="Unassembled WGS sequence"/>
</dbReference>
<dbReference type="EMBL" id="JBGMDY010000004">
    <property type="protein sequence ID" value="KAL2338264.1"/>
    <property type="molecule type" value="Genomic_DNA"/>
</dbReference>
<dbReference type="PANTHER" id="PTHR23183:SF0">
    <property type="entry name" value="NUCLEOLAR PROTEIN 14"/>
    <property type="match status" value="1"/>
</dbReference>
<organism evidence="8 9">
    <name type="scientific">Flemingia macrophylla</name>
    <dbReference type="NCBI Taxonomy" id="520843"/>
    <lineage>
        <taxon>Eukaryota</taxon>
        <taxon>Viridiplantae</taxon>
        <taxon>Streptophyta</taxon>
        <taxon>Embryophyta</taxon>
        <taxon>Tracheophyta</taxon>
        <taxon>Spermatophyta</taxon>
        <taxon>Magnoliopsida</taxon>
        <taxon>eudicotyledons</taxon>
        <taxon>Gunneridae</taxon>
        <taxon>Pentapetalae</taxon>
        <taxon>rosids</taxon>
        <taxon>fabids</taxon>
        <taxon>Fabales</taxon>
        <taxon>Fabaceae</taxon>
        <taxon>Papilionoideae</taxon>
        <taxon>50 kb inversion clade</taxon>
        <taxon>NPAAA clade</taxon>
        <taxon>indigoferoid/millettioid clade</taxon>
        <taxon>Phaseoleae</taxon>
        <taxon>Flemingia</taxon>
    </lineage>
</organism>
<evidence type="ECO:0000256" key="3">
    <source>
        <dbReference type="ARBA" id="ARBA00022517"/>
    </source>
</evidence>
<comment type="caution">
    <text evidence="8">The sequence shown here is derived from an EMBL/GenBank/DDBJ whole genome shotgun (WGS) entry which is preliminary data.</text>
</comment>
<feature type="compositionally biased region" description="Polar residues" evidence="7">
    <location>
        <begin position="38"/>
        <end position="49"/>
    </location>
</feature>
<dbReference type="InterPro" id="IPR007276">
    <property type="entry name" value="Nop14"/>
</dbReference>
<dbReference type="PANTHER" id="PTHR23183">
    <property type="entry name" value="NOP14"/>
    <property type="match status" value="1"/>
</dbReference>
<feature type="compositionally biased region" description="Basic and acidic residues" evidence="7">
    <location>
        <begin position="1"/>
        <end position="14"/>
    </location>
</feature>
<feature type="region of interest" description="Disordered" evidence="7">
    <location>
        <begin position="1"/>
        <end position="50"/>
    </location>
</feature>
<proteinExistence type="inferred from homology"/>
<comment type="function">
    <text evidence="6">Involved in nucleolar processing of pre-18S ribosomal RNA. Has a role in the nuclear export of 40S pre-ribosomal subunit to the cytoplasm.</text>
</comment>